<dbReference type="InterPro" id="IPR007410">
    <property type="entry name" value="LpqE-like"/>
</dbReference>
<organism evidence="1 2">
    <name type="scientific">Sphingomonas yantingensis</name>
    <dbReference type="NCBI Taxonomy" id="1241761"/>
    <lineage>
        <taxon>Bacteria</taxon>
        <taxon>Pseudomonadati</taxon>
        <taxon>Pseudomonadota</taxon>
        <taxon>Alphaproteobacteria</taxon>
        <taxon>Sphingomonadales</taxon>
        <taxon>Sphingomonadaceae</taxon>
        <taxon>Sphingomonas</taxon>
    </lineage>
</organism>
<evidence type="ECO:0000313" key="2">
    <source>
        <dbReference type="Proteomes" id="UP000557739"/>
    </source>
</evidence>
<dbReference type="AlphaFoldDB" id="A0A7W9EJC1"/>
<dbReference type="InterPro" id="IPR058248">
    <property type="entry name" value="Lxx211020-like"/>
</dbReference>
<dbReference type="RefSeq" id="WP_184027093.1">
    <property type="nucleotide sequence ID" value="NZ_JACIJJ010000002.1"/>
</dbReference>
<evidence type="ECO:0000313" key="1">
    <source>
        <dbReference type="EMBL" id="MBB5698431.1"/>
    </source>
</evidence>
<reference evidence="1 2" key="1">
    <citation type="submission" date="2020-08" db="EMBL/GenBank/DDBJ databases">
        <title>Genomic Encyclopedia of Type Strains, Phase IV (KMG-IV): sequencing the most valuable type-strain genomes for metagenomic binning, comparative biology and taxonomic classification.</title>
        <authorList>
            <person name="Goeker M."/>
        </authorList>
    </citation>
    <scope>NUCLEOTIDE SEQUENCE [LARGE SCALE GENOMIC DNA]</scope>
    <source>
        <strain evidence="1 2">DSM 27244</strain>
    </source>
</reference>
<dbReference type="SUPFAM" id="SSF110087">
    <property type="entry name" value="DR1885-like metal-binding protein"/>
    <property type="match status" value="1"/>
</dbReference>
<comment type="caution">
    <text evidence="1">The sequence shown here is derived from an EMBL/GenBank/DDBJ whole genome shotgun (WGS) entry which is preliminary data.</text>
</comment>
<accession>A0A7W9EJC1</accession>
<evidence type="ECO:0008006" key="3">
    <source>
        <dbReference type="Google" id="ProtNLM"/>
    </source>
</evidence>
<dbReference type="Proteomes" id="UP000557739">
    <property type="component" value="Unassembled WGS sequence"/>
</dbReference>
<protein>
    <recommendedName>
        <fullName evidence="3">Copper chaperone PCu(A)C</fullName>
    </recommendedName>
</protein>
<dbReference type="EMBL" id="JACIJJ010000002">
    <property type="protein sequence ID" value="MBB5698431.1"/>
    <property type="molecule type" value="Genomic_DNA"/>
</dbReference>
<gene>
    <name evidence="1" type="ORF">FHR19_001776</name>
</gene>
<name>A0A7W9EJC1_9SPHN</name>
<proteinExistence type="predicted"/>
<sequence>MRDRISAVVATGLMLAGCSGSPGEPRANDAWIRLPAVAGRPAAAYVTITGGREATQLKTMQVPAARLVELHRTSAKGGMMSMDPVDAIDVPAGGTVKLAPGGDHAMLFDLEPALKAGGTTKMTLMFDHAPAIELEAKLVAPGGSAP</sequence>
<dbReference type="Gene3D" id="2.60.40.1890">
    <property type="entry name" value="PCu(A)C copper chaperone"/>
    <property type="match status" value="1"/>
</dbReference>
<dbReference type="PANTHER" id="PTHR36302">
    <property type="entry name" value="BLR7088 PROTEIN"/>
    <property type="match status" value="1"/>
</dbReference>
<dbReference type="InterPro" id="IPR036182">
    <property type="entry name" value="PCuAC_sf"/>
</dbReference>
<keyword evidence="2" id="KW-1185">Reference proteome</keyword>
<dbReference type="PANTHER" id="PTHR36302:SF1">
    <property type="entry name" value="COPPER CHAPERONE PCU(A)C"/>
    <property type="match status" value="1"/>
</dbReference>
<dbReference type="PROSITE" id="PS51257">
    <property type="entry name" value="PROKAR_LIPOPROTEIN"/>
    <property type="match status" value="1"/>
</dbReference>
<dbReference type="Pfam" id="PF04314">
    <property type="entry name" value="PCuAC"/>
    <property type="match status" value="1"/>
</dbReference>